<evidence type="ECO:0000313" key="2">
    <source>
        <dbReference type="Proteomes" id="UP000027064"/>
    </source>
</evidence>
<dbReference type="EMBL" id="JNCA01000052">
    <property type="protein sequence ID" value="KDN53655.1"/>
    <property type="molecule type" value="Genomic_DNA"/>
</dbReference>
<keyword evidence="2" id="KW-1185">Reference proteome</keyword>
<comment type="caution">
    <text evidence="1">The sequence shown here is derived from an EMBL/GenBank/DDBJ whole genome shotgun (WGS) entry which is preliminary data.</text>
</comment>
<dbReference type="RefSeq" id="WP_035662743.1">
    <property type="nucleotide sequence ID" value="NZ_JNCA01000052.1"/>
</dbReference>
<proteinExistence type="predicted"/>
<protein>
    <submittedName>
        <fullName evidence="1">Uncharacterized protein</fullName>
    </submittedName>
</protein>
<organism evidence="1 2">
    <name type="scientific">Flavobacterium seoulense</name>
    <dbReference type="NCBI Taxonomy" id="1492738"/>
    <lineage>
        <taxon>Bacteria</taxon>
        <taxon>Pseudomonadati</taxon>
        <taxon>Bacteroidota</taxon>
        <taxon>Flavobacteriia</taxon>
        <taxon>Flavobacteriales</taxon>
        <taxon>Flavobacteriaceae</taxon>
        <taxon>Flavobacterium</taxon>
    </lineage>
</organism>
<dbReference type="AlphaFoldDB" id="A0A066WSJ7"/>
<evidence type="ECO:0000313" key="1">
    <source>
        <dbReference type="EMBL" id="KDN53655.1"/>
    </source>
</evidence>
<dbReference type="eggNOG" id="ENOG5033HYZ">
    <property type="taxonomic scope" value="Bacteria"/>
</dbReference>
<gene>
    <name evidence="1" type="ORF">FEM21_32300</name>
</gene>
<reference evidence="1 2" key="1">
    <citation type="submission" date="2014-05" db="EMBL/GenBank/DDBJ databases">
        <title>Genome Sequence of Flavobacterium sp. EM1321.</title>
        <authorList>
            <person name="Shin S.-K."/>
            <person name="Yi H."/>
        </authorList>
    </citation>
    <scope>NUCLEOTIDE SEQUENCE [LARGE SCALE GENOMIC DNA]</scope>
    <source>
        <strain evidence="1 2">EM1321</strain>
    </source>
</reference>
<sequence>MKYLKIENNKGYYRLDATLENWTDLDQINKDHLLSLLKFAFTVEFEMDEYKDELLQNPAHNIIYKNIWGKFNDFLTNKTRFLDSVEATYKTAIEKYNLQPQ</sequence>
<dbReference type="STRING" id="1492738.FEM21_32300"/>
<dbReference type="OrthoDB" id="1099280at2"/>
<name>A0A066WSJ7_9FLAO</name>
<accession>A0A066WSJ7</accession>
<dbReference type="Proteomes" id="UP000027064">
    <property type="component" value="Unassembled WGS sequence"/>
</dbReference>